<dbReference type="OrthoDB" id="291427at2"/>
<protein>
    <submittedName>
        <fullName evidence="1">Uncharacterized protein</fullName>
    </submittedName>
</protein>
<dbReference type="EMBL" id="CP036526">
    <property type="protein sequence ID" value="QDT11057.1"/>
    <property type="molecule type" value="Genomic_DNA"/>
</dbReference>
<proteinExistence type="predicted"/>
<accession>A0A517NVA5</accession>
<gene>
    <name evidence="1" type="ORF">K239x_30510</name>
</gene>
<keyword evidence="2" id="KW-1185">Reference proteome</keyword>
<evidence type="ECO:0000313" key="1">
    <source>
        <dbReference type="EMBL" id="QDT11057.1"/>
    </source>
</evidence>
<reference evidence="1 2" key="1">
    <citation type="submission" date="2019-02" db="EMBL/GenBank/DDBJ databases">
        <title>Deep-cultivation of Planctomycetes and their phenomic and genomic characterization uncovers novel biology.</title>
        <authorList>
            <person name="Wiegand S."/>
            <person name="Jogler M."/>
            <person name="Boedeker C."/>
            <person name="Pinto D."/>
            <person name="Vollmers J."/>
            <person name="Rivas-Marin E."/>
            <person name="Kohn T."/>
            <person name="Peeters S.H."/>
            <person name="Heuer A."/>
            <person name="Rast P."/>
            <person name="Oberbeckmann S."/>
            <person name="Bunk B."/>
            <person name="Jeske O."/>
            <person name="Meyerdierks A."/>
            <person name="Storesund J.E."/>
            <person name="Kallscheuer N."/>
            <person name="Luecker S."/>
            <person name="Lage O.M."/>
            <person name="Pohl T."/>
            <person name="Merkel B.J."/>
            <person name="Hornburger P."/>
            <person name="Mueller R.-W."/>
            <person name="Bruemmer F."/>
            <person name="Labrenz M."/>
            <person name="Spormann A.M."/>
            <person name="Op den Camp H."/>
            <person name="Overmann J."/>
            <person name="Amann R."/>
            <person name="Jetten M.S.M."/>
            <person name="Mascher T."/>
            <person name="Medema M.H."/>
            <person name="Devos D.P."/>
            <person name="Kaster A.-K."/>
            <person name="Ovreas L."/>
            <person name="Rohde M."/>
            <person name="Galperin M.Y."/>
            <person name="Jogler C."/>
        </authorList>
    </citation>
    <scope>NUCLEOTIDE SEQUENCE [LARGE SCALE GENOMIC DNA]</scope>
    <source>
        <strain evidence="1 2">K23_9</strain>
    </source>
</reference>
<dbReference type="AlphaFoldDB" id="A0A517NVA5"/>
<name>A0A517NVA5_9BACT</name>
<dbReference type="RefSeq" id="WP_145418812.1">
    <property type="nucleotide sequence ID" value="NZ_CP036526.1"/>
</dbReference>
<evidence type="ECO:0000313" key="2">
    <source>
        <dbReference type="Proteomes" id="UP000319817"/>
    </source>
</evidence>
<organism evidence="1 2">
    <name type="scientific">Stieleria marina</name>
    <dbReference type="NCBI Taxonomy" id="1930275"/>
    <lineage>
        <taxon>Bacteria</taxon>
        <taxon>Pseudomonadati</taxon>
        <taxon>Planctomycetota</taxon>
        <taxon>Planctomycetia</taxon>
        <taxon>Pirellulales</taxon>
        <taxon>Pirellulaceae</taxon>
        <taxon>Stieleria</taxon>
    </lineage>
</organism>
<sequence length="103" mass="11398">MSVVLYRFARTIFVVILLTLVFSMSAIADSPQGKWKGRWLSDGSGHNGTLGAHIRPTGPTSYRAVFYGRFAVVVPFIYRANLQQVPGTCDCYTSTRKLPLLGE</sequence>
<dbReference type="Proteomes" id="UP000319817">
    <property type="component" value="Chromosome"/>
</dbReference>